<comment type="similarity">
    <text evidence="2 6">Belongs to the acyl-CoA dehydrogenase family.</text>
</comment>
<evidence type="ECO:0000256" key="5">
    <source>
        <dbReference type="ARBA" id="ARBA00023002"/>
    </source>
</evidence>
<dbReference type="PANTHER" id="PTHR43884:SF25">
    <property type="entry name" value="ACYL-COA DEHYDROGENASE YDBM-RELATED"/>
    <property type="match status" value="1"/>
</dbReference>
<dbReference type="InterPro" id="IPR046373">
    <property type="entry name" value="Acyl-CoA_Oxase/DH_mid-dom_sf"/>
</dbReference>
<evidence type="ECO:0000256" key="3">
    <source>
        <dbReference type="ARBA" id="ARBA00022630"/>
    </source>
</evidence>
<organism evidence="10 11">
    <name type="scientific">SAR86 cluster bacterium</name>
    <dbReference type="NCBI Taxonomy" id="2030880"/>
    <lineage>
        <taxon>Bacteria</taxon>
        <taxon>Pseudomonadati</taxon>
        <taxon>Pseudomonadota</taxon>
        <taxon>Gammaproteobacteria</taxon>
        <taxon>SAR86 cluster</taxon>
    </lineage>
</organism>
<dbReference type="InterPro" id="IPR009075">
    <property type="entry name" value="AcylCo_DH/oxidase_C"/>
</dbReference>
<dbReference type="GO" id="GO:0003995">
    <property type="term" value="F:acyl-CoA dehydrogenase activity"/>
    <property type="evidence" value="ECO:0007669"/>
    <property type="project" value="InterPro"/>
</dbReference>
<evidence type="ECO:0000256" key="1">
    <source>
        <dbReference type="ARBA" id="ARBA00001974"/>
    </source>
</evidence>
<dbReference type="AlphaFoldDB" id="A0A2A5B9Q1"/>
<evidence type="ECO:0000259" key="8">
    <source>
        <dbReference type="Pfam" id="PF02770"/>
    </source>
</evidence>
<dbReference type="PROSITE" id="PS00073">
    <property type="entry name" value="ACYL_COA_DH_2"/>
    <property type="match status" value="1"/>
</dbReference>
<comment type="cofactor">
    <cofactor evidence="1 6">
        <name>FAD</name>
        <dbReference type="ChEBI" id="CHEBI:57692"/>
    </cofactor>
</comment>
<sequence>MTELSTKLHQANTELDSLQEFVSAACAVIKSKCLSNNKFDAKLLDNWQLASYDLAFCAADISAAKSFVDYALKLPDAALTQKMSLGFCAETLQAVLQRLIARATDLDRDREHFLDFYSREATQELLNTYLDSAYYSTTGQEIVHQNVQRLPSILDEDKELVRETFYRFANEVVSPLAEKIHREDQDIPDSILKPAAELGCFGTCIPERFGGLQPDDHADSLSMIVVTEELSRGSLGAAGSLITRPEIAARSLLSGGTEAQQERWLPKLAAGEMLCAISITEPNTGSDVAAVSLKATAVDGGWLLNGSKTWCTFAGKSELIVVLARSNPDMSLGYKGLSLFMLEKPAYSGHKFTHQQDQGGSLSGNAIATIGYRGMHSYDLFFEDYFVPAENLVGEKDGEGKGFYYTMAGFSGGRLQTAARATGVMQAAFEKALSYSQERRVFGKAVADYQLTQVKLTRMLATLTASRQFSYSVAQLMDKGEGQMEASLVKLFSCRAAEWISREAMQIHGGMGYAEESAVSRLFVDARVLSIFEGAEETLALKVIARDLISKA</sequence>
<evidence type="ECO:0000256" key="4">
    <source>
        <dbReference type="ARBA" id="ARBA00022827"/>
    </source>
</evidence>
<name>A0A2A5B9Q1_9GAMM</name>
<dbReference type="InterPro" id="IPR037069">
    <property type="entry name" value="AcylCoA_DH/ox_N_sf"/>
</dbReference>
<reference evidence="11" key="1">
    <citation type="submission" date="2017-08" db="EMBL/GenBank/DDBJ databases">
        <title>A dynamic microbial community with high functional redundancy inhabits the cold, oxic subseafloor aquifer.</title>
        <authorList>
            <person name="Tully B.J."/>
            <person name="Wheat C.G."/>
            <person name="Glazer B.T."/>
            <person name="Huber J.A."/>
        </authorList>
    </citation>
    <scope>NUCLEOTIDE SEQUENCE [LARGE SCALE GENOMIC DNA]</scope>
</reference>
<evidence type="ECO:0000313" key="11">
    <source>
        <dbReference type="Proteomes" id="UP000218327"/>
    </source>
</evidence>
<dbReference type="Proteomes" id="UP000218327">
    <property type="component" value="Unassembled WGS sequence"/>
</dbReference>
<evidence type="ECO:0000256" key="6">
    <source>
        <dbReference type="RuleBase" id="RU362125"/>
    </source>
</evidence>
<dbReference type="Gene3D" id="1.20.140.10">
    <property type="entry name" value="Butyryl-CoA Dehydrogenase, subunit A, domain 3"/>
    <property type="match status" value="1"/>
</dbReference>
<feature type="domain" description="Acyl-CoA dehydrogenase/oxidase N-terminal" evidence="9">
    <location>
        <begin position="156"/>
        <end position="272"/>
    </location>
</feature>
<feature type="domain" description="Acyl-CoA dehydrogenase/oxidase C-terminal" evidence="7">
    <location>
        <begin position="400"/>
        <end position="547"/>
    </location>
</feature>
<dbReference type="EMBL" id="NVVJ01000003">
    <property type="protein sequence ID" value="PCJ28283.1"/>
    <property type="molecule type" value="Genomic_DNA"/>
</dbReference>
<evidence type="ECO:0000259" key="9">
    <source>
        <dbReference type="Pfam" id="PF02771"/>
    </source>
</evidence>
<comment type="caution">
    <text evidence="10">The sequence shown here is derived from an EMBL/GenBank/DDBJ whole genome shotgun (WGS) entry which is preliminary data.</text>
</comment>
<evidence type="ECO:0000256" key="2">
    <source>
        <dbReference type="ARBA" id="ARBA00009347"/>
    </source>
</evidence>
<dbReference type="InterPro" id="IPR006091">
    <property type="entry name" value="Acyl-CoA_Oxase/DH_mid-dom"/>
</dbReference>
<gene>
    <name evidence="10" type="ORF">COA96_01825</name>
</gene>
<protein>
    <submittedName>
        <fullName evidence="10">Acyl-CoA dehydrogenase</fullName>
    </submittedName>
</protein>
<evidence type="ECO:0000313" key="10">
    <source>
        <dbReference type="EMBL" id="PCJ28283.1"/>
    </source>
</evidence>
<dbReference type="Pfam" id="PF02771">
    <property type="entry name" value="Acyl-CoA_dh_N"/>
    <property type="match status" value="1"/>
</dbReference>
<keyword evidence="3 6" id="KW-0285">Flavoprotein</keyword>
<accession>A0A2A5B9Q1</accession>
<dbReference type="Pfam" id="PF02770">
    <property type="entry name" value="Acyl-CoA_dh_M"/>
    <property type="match status" value="1"/>
</dbReference>
<feature type="domain" description="Acyl-CoA oxidase/dehydrogenase middle" evidence="8">
    <location>
        <begin position="276"/>
        <end position="384"/>
    </location>
</feature>
<evidence type="ECO:0000259" key="7">
    <source>
        <dbReference type="Pfam" id="PF00441"/>
    </source>
</evidence>
<keyword evidence="4 6" id="KW-0274">FAD</keyword>
<dbReference type="SUPFAM" id="SSF47203">
    <property type="entry name" value="Acyl-CoA dehydrogenase C-terminal domain-like"/>
    <property type="match status" value="1"/>
</dbReference>
<dbReference type="GO" id="GO:0050660">
    <property type="term" value="F:flavin adenine dinucleotide binding"/>
    <property type="evidence" value="ECO:0007669"/>
    <property type="project" value="InterPro"/>
</dbReference>
<dbReference type="InterPro" id="IPR006089">
    <property type="entry name" value="Acyl-CoA_DH_CS"/>
</dbReference>
<dbReference type="Pfam" id="PF00441">
    <property type="entry name" value="Acyl-CoA_dh_1"/>
    <property type="match status" value="1"/>
</dbReference>
<dbReference type="InterPro" id="IPR036250">
    <property type="entry name" value="AcylCo_DH-like_C"/>
</dbReference>
<dbReference type="InterPro" id="IPR013786">
    <property type="entry name" value="AcylCoA_DH/ox_N"/>
</dbReference>
<dbReference type="Gene3D" id="1.10.540.10">
    <property type="entry name" value="Acyl-CoA dehydrogenase/oxidase, N-terminal domain"/>
    <property type="match status" value="1"/>
</dbReference>
<proteinExistence type="inferred from homology"/>
<dbReference type="SUPFAM" id="SSF56645">
    <property type="entry name" value="Acyl-CoA dehydrogenase NM domain-like"/>
    <property type="match status" value="1"/>
</dbReference>
<dbReference type="Gene3D" id="2.40.110.10">
    <property type="entry name" value="Butyryl-CoA Dehydrogenase, subunit A, domain 2"/>
    <property type="match status" value="1"/>
</dbReference>
<dbReference type="InterPro" id="IPR009100">
    <property type="entry name" value="AcylCoA_DH/oxidase_NM_dom_sf"/>
</dbReference>
<keyword evidence="5 6" id="KW-0560">Oxidoreductase</keyword>
<dbReference type="PANTHER" id="PTHR43884">
    <property type="entry name" value="ACYL-COA DEHYDROGENASE"/>
    <property type="match status" value="1"/>
</dbReference>